<feature type="transmembrane region" description="Helical" evidence="4">
    <location>
        <begin position="111"/>
        <end position="129"/>
    </location>
</feature>
<dbReference type="AlphaFoldDB" id="A0AA51RQ61"/>
<name>A0AA51RQ61_9GAMM</name>
<dbReference type="CDD" id="cd01949">
    <property type="entry name" value="GGDEF"/>
    <property type="match status" value="1"/>
</dbReference>
<dbReference type="InterPro" id="IPR043128">
    <property type="entry name" value="Rev_trsase/Diguanyl_cyclase"/>
</dbReference>
<dbReference type="NCBIfam" id="TIGR00254">
    <property type="entry name" value="GGDEF"/>
    <property type="match status" value="1"/>
</dbReference>
<evidence type="ECO:0000256" key="3">
    <source>
        <dbReference type="ARBA" id="ARBA00034247"/>
    </source>
</evidence>
<dbReference type="EMBL" id="CP133548">
    <property type="protein sequence ID" value="WMS85591.1"/>
    <property type="molecule type" value="Genomic_DNA"/>
</dbReference>
<dbReference type="GO" id="GO:0043709">
    <property type="term" value="P:cell adhesion involved in single-species biofilm formation"/>
    <property type="evidence" value="ECO:0007669"/>
    <property type="project" value="TreeGrafter"/>
</dbReference>
<dbReference type="SMART" id="SM00267">
    <property type="entry name" value="GGDEF"/>
    <property type="match status" value="1"/>
</dbReference>
<dbReference type="FunFam" id="3.30.70.270:FF:000001">
    <property type="entry name" value="Diguanylate cyclase domain protein"/>
    <property type="match status" value="1"/>
</dbReference>
<feature type="domain" description="GGDEF" evidence="5">
    <location>
        <begin position="196"/>
        <end position="325"/>
    </location>
</feature>
<dbReference type="InterPro" id="IPR050469">
    <property type="entry name" value="Diguanylate_Cyclase"/>
</dbReference>
<feature type="transmembrane region" description="Helical" evidence="4">
    <location>
        <begin position="40"/>
        <end position="59"/>
    </location>
</feature>
<dbReference type="PANTHER" id="PTHR45138">
    <property type="entry name" value="REGULATORY COMPONENTS OF SENSORY TRANSDUCTION SYSTEM"/>
    <property type="match status" value="1"/>
</dbReference>
<keyword evidence="4" id="KW-0812">Transmembrane</keyword>
<feature type="transmembrane region" description="Helical" evidence="4">
    <location>
        <begin position="12"/>
        <end position="34"/>
    </location>
</feature>
<evidence type="ECO:0000256" key="4">
    <source>
        <dbReference type="SAM" id="Phobius"/>
    </source>
</evidence>
<gene>
    <name evidence="6" type="ORF">Q9312_10235</name>
</gene>
<dbReference type="GO" id="GO:0005886">
    <property type="term" value="C:plasma membrane"/>
    <property type="evidence" value="ECO:0007669"/>
    <property type="project" value="TreeGrafter"/>
</dbReference>
<dbReference type="Pfam" id="PF00990">
    <property type="entry name" value="GGDEF"/>
    <property type="match status" value="1"/>
</dbReference>
<evidence type="ECO:0000256" key="2">
    <source>
        <dbReference type="ARBA" id="ARBA00012528"/>
    </source>
</evidence>
<evidence type="ECO:0000259" key="5">
    <source>
        <dbReference type="PROSITE" id="PS50887"/>
    </source>
</evidence>
<keyword evidence="6" id="KW-0808">Transferase</keyword>
<sequence>MSMSTKMLFERRVILVLAGVGALAVLPFAVIRLWQQDWAIAAVDSIVSSVFIAIFAYVWNTEKTTIPGFVISIFFLLTATLTVVLKGPQNIAWLYPSMIGVFFLVGRKWGVTVNVITIAIVMAVIWNQVEPLDRLTLLLSALATNAFAYVFALSTAKQRKLLAEQARRDGLTQALNRRAFEEQLNWLVSVHQRIHSAPELIIFDIDHFKSINDEFGHDQGDRVLIQLTRIIEARLRATDQLYRIGGEEFAILPLETQPYHSDSLADELRQLVAESSLMAERSITISAGVAAHQPDETAEQWFKRADKALYEAKDAGRNCVKVSPSFDDTTQHAAAS</sequence>
<keyword evidence="4" id="KW-0472">Membrane</keyword>
<comment type="catalytic activity">
    <reaction evidence="3">
        <text>2 GTP = 3',3'-c-di-GMP + 2 diphosphate</text>
        <dbReference type="Rhea" id="RHEA:24898"/>
        <dbReference type="ChEBI" id="CHEBI:33019"/>
        <dbReference type="ChEBI" id="CHEBI:37565"/>
        <dbReference type="ChEBI" id="CHEBI:58805"/>
        <dbReference type="EC" id="2.7.7.65"/>
    </reaction>
</comment>
<keyword evidence="4" id="KW-1133">Transmembrane helix</keyword>
<dbReference type="RefSeq" id="WP_309200744.1">
    <property type="nucleotide sequence ID" value="NZ_CP133548.1"/>
</dbReference>
<dbReference type="Gene3D" id="3.30.70.270">
    <property type="match status" value="1"/>
</dbReference>
<accession>A0AA51RQ61</accession>
<dbReference type="SUPFAM" id="SSF55073">
    <property type="entry name" value="Nucleotide cyclase"/>
    <property type="match status" value="1"/>
</dbReference>
<dbReference type="EC" id="2.7.7.65" evidence="2"/>
<reference evidence="6 7" key="1">
    <citation type="submission" date="2023-08" db="EMBL/GenBank/DDBJ databases">
        <title>Pleionea litopenaei sp. nov., isolated from stomach of juvenile Litopenaeus vannamei.</title>
        <authorList>
            <person name="Rho A.M."/>
            <person name="Hwang C.Y."/>
        </authorList>
    </citation>
    <scope>NUCLEOTIDE SEQUENCE [LARGE SCALE GENOMIC DNA]</scope>
    <source>
        <strain evidence="6 7">HL-JVS1</strain>
    </source>
</reference>
<evidence type="ECO:0000256" key="1">
    <source>
        <dbReference type="ARBA" id="ARBA00001946"/>
    </source>
</evidence>
<dbReference type="PANTHER" id="PTHR45138:SF9">
    <property type="entry name" value="DIGUANYLATE CYCLASE DGCM-RELATED"/>
    <property type="match status" value="1"/>
</dbReference>
<feature type="transmembrane region" description="Helical" evidence="4">
    <location>
        <begin position="135"/>
        <end position="153"/>
    </location>
</feature>
<dbReference type="KEGG" id="plei:Q9312_10235"/>
<proteinExistence type="predicted"/>
<dbReference type="GO" id="GO:1902201">
    <property type="term" value="P:negative regulation of bacterial-type flagellum-dependent cell motility"/>
    <property type="evidence" value="ECO:0007669"/>
    <property type="project" value="TreeGrafter"/>
</dbReference>
<dbReference type="Proteomes" id="UP001239782">
    <property type="component" value="Chromosome"/>
</dbReference>
<protein>
    <recommendedName>
        <fullName evidence="2">diguanylate cyclase</fullName>
        <ecNumber evidence="2">2.7.7.65</ecNumber>
    </recommendedName>
</protein>
<dbReference type="InterPro" id="IPR029787">
    <property type="entry name" value="Nucleotide_cyclase"/>
</dbReference>
<dbReference type="PROSITE" id="PS50887">
    <property type="entry name" value="GGDEF"/>
    <property type="match status" value="1"/>
</dbReference>
<dbReference type="InterPro" id="IPR000160">
    <property type="entry name" value="GGDEF_dom"/>
</dbReference>
<keyword evidence="6" id="KW-0548">Nucleotidyltransferase</keyword>
<comment type="cofactor">
    <cofactor evidence="1">
        <name>Mg(2+)</name>
        <dbReference type="ChEBI" id="CHEBI:18420"/>
    </cofactor>
</comment>
<evidence type="ECO:0000313" key="6">
    <source>
        <dbReference type="EMBL" id="WMS85591.1"/>
    </source>
</evidence>
<feature type="transmembrane region" description="Helical" evidence="4">
    <location>
        <begin position="66"/>
        <end position="85"/>
    </location>
</feature>
<keyword evidence="7" id="KW-1185">Reference proteome</keyword>
<organism evidence="6 7">
    <name type="scientific">Pleionea litopenaei</name>
    <dbReference type="NCBI Taxonomy" id="3070815"/>
    <lineage>
        <taxon>Bacteria</taxon>
        <taxon>Pseudomonadati</taxon>
        <taxon>Pseudomonadota</taxon>
        <taxon>Gammaproteobacteria</taxon>
        <taxon>Oceanospirillales</taxon>
        <taxon>Pleioneaceae</taxon>
        <taxon>Pleionea</taxon>
    </lineage>
</organism>
<dbReference type="GO" id="GO:0052621">
    <property type="term" value="F:diguanylate cyclase activity"/>
    <property type="evidence" value="ECO:0007669"/>
    <property type="project" value="UniProtKB-EC"/>
</dbReference>
<evidence type="ECO:0000313" key="7">
    <source>
        <dbReference type="Proteomes" id="UP001239782"/>
    </source>
</evidence>